<feature type="region of interest" description="Disordered" evidence="1">
    <location>
        <begin position="48"/>
        <end position="96"/>
    </location>
</feature>
<protein>
    <submittedName>
        <fullName evidence="2">Uncharacterized protein</fullName>
    </submittedName>
</protein>
<name>A0A2G8Y7Y9_TOXGO</name>
<organism evidence="2 3">
    <name type="scientific">Toxoplasma gondii COUG</name>
    <dbReference type="NCBI Taxonomy" id="1074873"/>
    <lineage>
        <taxon>Eukaryota</taxon>
        <taxon>Sar</taxon>
        <taxon>Alveolata</taxon>
        <taxon>Apicomplexa</taxon>
        <taxon>Conoidasida</taxon>
        <taxon>Coccidia</taxon>
        <taxon>Eucoccidiorida</taxon>
        <taxon>Eimeriorina</taxon>
        <taxon>Sarcocystidae</taxon>
        <taxon>Toxoplasma</taxon>
    </lineage>
</organism>
<gene>
    <name evidence="2" type="ORF">TGCOUG_230180</name>
</gene>
<comment type="caution">
    <text evidence="2">The sequence shown here is derived from an EMBL/GenBank/DDBJ whole genome shotgun (WGS) entry which is preliminary data.</text>
</comment>
<dbReference type="EMBL" id="AGQR02000779">
    <property type="protein sequence ID" value="PIM03382.1"/>
    <property type="molecule type" value="Genomic_DNA"/>
</dbReference>
<evidence type="ECO:0000313" key="2">
    <source>
        <dbReference type="EMBL" id="PIM03382.1"/>
    </source>
</evidence>
<proteinExistence type="predicted"/>
<sequence length="119" mass="12876">MNCCHFTGLSSLTEKGSTAFSTRPPSSRSALEGLTQETVEMLLDTPSYPISSVVSSPPPARKSSTSSSQHLEARLSQSRGPPRTRPPFNPWSTKTGLLERRGVSELPLLRIVKPPTKGN</sequence>
<evidence type="ECO:0000313" key="3">
    <source>
        <dbReference type="Proteomes" id="UP000236343"/>
    </source>
</evidence>
<feature type="compositionally biased region" description="Polar residues" evidence="1">
    <location>
        <begin position="65"/>
        <end position="79"/>
    </location>
</feature>
<dbReference type="VEuPathDB" id="ToxoDB:TGCOUG_230180"/>
<reference evidence="2 3" key="1">
    <citation type="journal article" date="2016" name="Nat. Commun.">
        <title>Local admixture of amplified and diversified secreted pathogenesis determinants shapes mosaic Toxoplasma gondii genomes.</title>
        <authorList>
            <person name="Lorenzi H."/>
            <person name="Khan A."/>
            <person name="Behnke M.S."/>
            <person name="Namasivayam S."/>
            <person name="Swapna L.S."/>
            <person name="Hadjithomas M."/>
            <person name="Karamycheva S."/>
            <person name="Pinney D."/>
            <person name="Brunk B.P."/>
            <person name="Ajioka J.W."/>
            <person name="Ajzenberg D."/>
            <person name="Boothroyd J.C."/>
            <person name="Boyle J.P."/>
            <person name="Darde M.L."/>
            <person name="Diaz-Miranda M.A."/>
            <person name="Dubey J.P."/>
            <person name="Fritz H.M."/>
            <person name="Gennari S.M."/>
            <person name="Gregory B.D."/>
            <person name="Kim K."/>
            <person name="Saeij J.P."/>
            <person name="Su C."/>
            <person name="White M.W."/>
            <person name="Zhu X.Q."/>
            <person name="Howe D.K."/>
            <person name="Rosenthal B.M."/>
            <person name="Grigg M.E."/>
            <person name="Parkinson J."/>
            <person name="Liu L."/>
            <person name="Kissinger J.C."/>
            <person name="Roos D.S."/>
            <person name="Sibley L.D."/>
        </authorList>
    </citation>
    <scope>NUCLEOTIDE SEQUENCE [LARGE SCALE GENOMIC DNA]</scope>
    <source>
        <strain evidence="2 3">COUG</strain>
    </source>
</reference>
<evidence type="ECO:0000256" key="1">
    <source>
        <dbReference type="SAM" id="MobiDB-lite"/>
    </source>
</evidence>
<dbReference type="AlphaFoldDB" id="A0A2G8Y7Y9"/>
<accession>A0A2G8Y7Y9</accession>
<dbReference type="Proteomes" id="UP000236343">
    <property type="component" value="Unassembled WGS sequence"/>
</dbReference>